<dbReference type="EMBL" id="LDPZ01000184">
    <property type="protein sequence ID" value="KTQ70313.1"/>
    <property type="molecule type" value="Genomic_DNA"/>
</dbReference>
<evidence type="ECO:0000256" key="1">
    <source>
        <dbReference type="ARBA" id="ARBA00004651"/>
    </source>
</evidence>
<feature type="transmembrane region" description="Helical" evidence="6">
    <location>
        <begin position="94"/>
        <end position="112"/>
    </location>
</feature>
<feature type="transmembrane region" description="Helical" evidence="6">
    <location>
        <begin position="124"/>
        <end position="147"/>
    </location>
</feature>
<evidence type="ECO:0000313" key="9">
    <source>
        <dbReference type="Proteomes" id="UP000078272"/>
    </source>
</evidence>
<feature type="transmembrane region" description="Helical" evidence="6">
    <location>
        <begin position="16"/>
        <end position="37"/>
    </location>
</feature>
<reference evidence="8 9" key="1">
    <citation type="journal article" date="2016" name="Front. Microbiol.">
        <title>Genomic Resource of Rice Seed Associated Bacteria.</title>
        <authorList>
            <person name="Midha S."/>
            <person name="Bansal K."/>
            <person name="Sharma S."/>
            <person name="Kumar N."/>
            <person name="Patil P.P."/>
            <person name="Chaudhry V."/>
            <person name="Patil P.B."/>
        </authorList>
    </citation>
    <scope>NUCLEOTIDE SEQUENCE [LARGE SCALE GENOMIC DNA]</scope>
    <source>
        <strain evidence="8 9">NS226</strain>
    </source>
</reference>
<keyword evidence="4 6" id="KW-1133">Transmembrane helix</keyword>
<sequence>MIVDALASSDKSPNSWLHACGLGLVSFVLTLFCLELIVVSGKISPLWFSTALMTVVVFRCTSRQLPLFLAACLIGTAAANAILIGPALSNLKFALLNLLQAGIGGMLLRALLNREAPLVSLRDWLRFVFATGVISPLIGGVLALWVLQVGQQASFAFFYT</sequence>
<evidence type="ECO:0000256" key="6">
    <source>
        <dbReference type="SAM" id="Phobius"/>
    </source>
</evidence>
<organism evidence="8 9">
    <name type="scientific">Aureimonas ureilytica</name>
    <dbReference type="NCBI Taxonomy" id="401562"/>
    <lineage>
        <taxon>Bacteria</taxon>
        <taxon>Pseudomonadati</taxon>
        <taxon>Pseudomonadota</taxon>
        <taxon>Alphaproteobacteria</taxon>
        <taxon>Hyphomicrobiales</taxon>
        <taxon>Aurantimonadaceae</taxon>
        <taxon>Aureimonas</taxon>
    </lineage>
</organism>
<evidence type="ECO:0000256" key="2">
    <source>
        <dbReference type="ARBA" id="ARBA00022475"/>
    </source>
</evidence>
<evidence type="ECO:0000313" key="8">
    <source>
        <dbReference type="EMBL" id="KTQ70313.1"/>
    </source>
</evidence>
<dbReference type="Proteomes" id="UP000078272">
    <property type="component" value="Unassembled WGS sequence"/>
</dbReference>
<dbReference type="GO" id="GO:0005886">
    <property type="term" value="C:plasma membrane"/>
    <property type="evidence" value="ECO:0007669"/>
    <property type="project" value="UniProtKB-SubCell"/>
</dbReference>
<gene>
    <name evidence="8" type="ORF">NS226_23665</name>
</gene>
<dbReference type="Pfam" id="PF05231">
    <property type="entry name" value="MASE1"/>
    <property type="match status" value="1"/>
</dbReference>
<evidence type="ECO:0000256" key="4">
    <source>
        <dbReference type="ARBA" id="ARBA00022989"/>
    </source>
</evidence>
<accession>A0A175QE18</accession>
<evidence type="ECO:0000256" key="5">
    <source>
        <dbReference type="ARBA" id="ARBA00023136"/>
    </source>
</evidence>
<keyword evidence="5 6" id="KW-0472">Membrane</keyword>
<protein>
    <recommendedName>
        <fullName evidence="7">MASE1 domain-containing protein</fullName>
    </recommendedName>
</protein>
<name>A0A175QE18_9HYPH</name>
<dbReference type="InterPro" id="IPR007895">
    <property type="entry name" value="MASE1"/>
</dbReference>
<feature type="transmembrane region" description="Helical" evidence="6">
    <location>
        <begin position="43"/>
        <end position="60"/>
    </location>
</feature>
<evidence type="ECO:0000256" key="3">
    <source>
        <dbReference type="ARBA" id="ARBA00022692"/>
    </source>
</evidence>
<keyword evidence="2" id="KW-1003">Cell membrane</keyword>
<proteinExistence type="predicted"/>
<keyword evidence="3 6" id="KW-0812">Transmembrane</keyword>
<dbReference type="AlphaFoldDB" id="A0A175QE18"/>
<comment type="caution">
    <text evidence="8">The sequence shown here is derived from an EMBL/GenBank/DDBJ whole genome shotgun (WGS) entry which is preliminary data.</text>
</comment>
<dbReference type="RefSeq" id="WP_058636977.1">
    <property type="nucleotide sequence ID" value="NZ_LDPZ01000184.1"/>
</dbReference>
<feature type="transmembrane region" description="Helical" evidence="6">
    <location>
        <begin position="67"/>
        <end position="88"/>
    </location>
</feature>
<feature type="non-terminal residue" evidence="8">
    <location>
        <position position="160"/>
    </location>
</feature>
<comment type="subcellular location">
    <subcellularLocation>
        <location evidence="1">Cell membrane</location>
        <topology evidence="1">Multi-pass membrane protein</topology>
    </subcellularLocation>
</comment>
<evidence type="ECO:0000259" key="7">
    <source>
        <dbReference type="Pfam" id="PF05231"/>
    </source>
</evidence>
<feature type="domain" description="MASE1" evidence="7">
    <location>
        <begin position="22"/>
        <end position="149"/>
    </location>
</feature>